<feature type="signal peptide" evidence="2">
    <location>
        <begin position="1"/>
        <end position="31"/>
    </location>
</feature>
<evidence type="ECO:0000256" key="2">
    <source>
        <dbReference type="SAM" id="SignalP"/>
    </source>
</evidence>
<protein>
    <submittedName>
        <fullName evidence="4">Alpha/beta hydrolase</fullName>
    </submittedName>
</protein>
<evidence type="ECO:0000256" key="1">
    <source>
        <dbReference type="SAM" id="MobiDB-lite"/>
    </source>
</evidence>
<dbReference type="GO" id="GO:0016020">
    <property type="term" value="C:membrane"/>
    <property type="evidence" value="ECO:0007669"/>
    <property type="project" value="TreeGrafter"/>
</dbReference>
<dbReference type="InterPro" id="IPR029058">
    <property type="entry name" value="AB_hydrolase_fold"/>
</dbReference>
<feature type="chain" id="PRO_5014123927" evidence="2">
    <location>
        <begin position="32"/>
        <end position="365"/>
    </location>
</feature>
<feature type="compositionally biased region" description="Low complexity" evidence="1">
    <location>
        <begin position="57"/>
        <end position="73"/>
    </location>
</feature>
<feature type="region of interest" description="Disordered" evidence="1">
    <location>
        <begin position="39"/>
        <end position="82"/>
    </location>
</feature>
<sequence>MKKFNSKSMKSGMIALLLSSQALMTPFVAYAEETTAAEVQSEMAQENEAEENEVAESAEAVESGEVAESGEASTTPKLSEEELRSQIKDYGTKITVKGKQMNVLELGKEHQGQNKTLVFMPGLGEASQPLTQKNLLDRLAENFHILVVEPFGYGLSDNTDEPRTSENIINELHEALQQFDVSEYVLVAHSLSGIYAMEYAKQFPEEVKGIVGMDTSTPMMNGYMDMGHMEAPVDEEGNALYLPEIPDVDDEVNEQYKLIAQLNLNNTATTDEAERSNQVLLDAKDEKIPAGIPALYLLAQDSYDDIEMRREFMDQITMDWEEQHVDMSENPDEVETHVLDGDHLLYFTQYEEMAKLITEFVMNLK</sequence>
<reference evidence="4 5" key="1">
    <citation type="submission" date="2017-12" db="EMBL/GenBank/DDBJ databases">
        <title>Phylogenetic diversity of female urinary microbiome.</title>
        <authorList>
            <person name="Thomas-White K."/>
            <person name="Wolfe A.J."/>
        </authorList>
    </citation>
    <scope>NUCLEOTIDE SEQUENCE [LARGE SCALE GENOMIC DNA]</scope>
    <source>
        <strain evidence="4 5">UMB0898</strain>
    </source>
</reference>
<keyword evidence="4" id="KW-0378">Hydrolase</keyword>
<dbReference type="AlphaFoldDB" id="A0A2I1K0F9"/>
<evidence type="ECO:0000259" key="3">
    <source>
        <dbReference type="Pfam" id="PF00561"/>
    </source>
</evidence>
<feature type="domain" description="AB hydrolase-1" evidence="3">
    <location>
        <begin position="116"/>
        <end position="221"/>
    </location>
</feature>
<feature type="compositionally biased region" description="Acidic residues" evidence="1">
    <location>
        <begin position="45"/>
        <end position="56"/>
    </location>
</feature>
<dbReference type="RefSeq" id="WP_006701217.1">
    <property type="nucleotide sequence ID" value="NZ_PKHE01000008.1"/>
</dbReference>
<dbReference type="SUPFAM" id="SSF53474">
    <property type="entry name" value="alpha/beta-Hydrolases"/>
    <property type="match status" value="1"/>
</dbReference>
<proteinExistence type="predicted"/>
<dbReference type="Pfam" id="PF00561">
    <property type="entry name" value="Abhydrolase_1"/>
    <property type="match status" value="1"/>
</dbReference>
<gene>
    <name evidence="4" type="ORF">CYJ57_04160</name>
</gene>
<name>A0A2I1K0F9_9LACT</name>
<dbReference type="InterPro" id="IPR050266">
    <property type="entry name" value="AB_hydrolase_sf"/>
</dbReference>
<evidence type="ECO:0000313" key="4">
    <source>
        <dbReference type="EMBL" id="PKY89140.1"/>
    </source>
</evidence>
<comment type="caution">
    <text evidence="4">The sequence shown here is derived from an EMBL/GenBank/DDBJ whole genome shotgun (WGS) entry which is preliminary data.</text>
</comment>
<dbReference type="OrthoDB" id="1817159at2"/>
<dbReference type="InterPro" id="IPR000073">
    <property type="entry name" value="AB_hydrolase_1"/>
</dbReference>
<dbReference type="Proteomes" id="UP000234384">
    <property type="component" value="Unassembled WGS sequence"/>
</dbReference>
<dbReference type="GO" id="GO:0016787">
    <property type="term" value="F:hydrolase activity"/>
    <property type="evidence" value="ECO:0007669"/>
    <property type="project" value="UniProtKB-KW"/>
</dbReference>
<dbReference type="EMBL" id="PKHE01000008">
    <property type="protein sequence ID" value="PKY89140.1"/>
    <property type="molecule type" value="Genomic_DNA"/>
</dbReference>
<accession>A0A2I1K0F9</accession>
<dbReference type="PANTHER" id="PTHR43798:SF33">
    <property type="entry name" value="HYDROLASE, PUTATIVE (AFU_ORTHOLOGUE AFUA_2G14860)-RELATED"/>
    <property type="match status" value="1"/>
</dbReference>
<organism evidence="4 5">
    <name type="scientific">Falseniella ignava</name>
    <dbReference type="NCBI Taxonomy" id="137730"/>
    <lineage>
        <taxon>Bacteria</taxon>
        <taxon>Bacillati</taxon>
        <taxon>Bacillota</taxon>
        <taxon>Bacilli</taxon>
        <taxon>Lactobacillales</taxon>
        <taxon>Aerococcaceae</taxon>
        <taxon>Falseniella</taxon>
    </lineage>
</organism>
<dbReference type="Gene3D" id="3.40.50.1820">
    <property type="entry name" value="alpha/beta hydrolase"/>
    <property type="match status" value="1"/>
</dbReference>
<keyword evidence="2" id="KW-0732">Signal</keyword>
<evidence type="ECO:0000313" key="5">
    <source>
        <dbReference type="Proteomes" id="UP000234384"/>
    </source>
</evidence>
<dbReference type="PANTHER" id="PTHR43798">
    <property type="entry name" value="MONOACYLGLYCEROL LIPASE"/>
    <property type="match status" value="1"/>
</dbReference>